<evidence type="ECO:0000313" key="1">
    <source>
        <dbReference type="EMBL" id="GFO23403.1"/>
    </source>
</evidence>
<keyword evidence="2" id="KW-1185">Reference proteome</keyword>
<dbReference type="AlphaFoldDB" id="A0AAV4BW11"/>
<dbReference type="EMBL" id="BLXT01005511">
    <property type="protein sequence ID" value="GFO23403.1"/>
    <property type="molecule type" value="Genomic_DNA"/>
</dbReference>
<evidence type="ECO:0000313" key="2">
    <source>
        <dbReference type="Proteomes" id="UP000735302"/>
    </source>
</evidence>
<protein>
    <submittedName>
        <fullName evidence="1">Uncharacterized protein</fullName>
    </submittedName>
</protein>
<proteinExistence type="predicted"/>
<reference evidence="1 2" key="1">
    <citation type="journal article" date="2021" name="Elife">
        <title>Chloroplast acquisition without the gene transfer in kleptoplastic sea slugs, Plakobranchus ocellatus.</title>
        <authorList>
            <person name="Maeda T."/>
            <person name="Takahashi S."/>
            <person name="Yoshida T."/>
            <person name="Shimamura S."/>
            <person name="Takaki Y."/>
            <person name="Nagai Y."/>
            <person name="Toyoda A."/>
            <person name="Suzuki Y."/>
            <person name="Arimoto A."/>
            <person name="Ishii H."/>
            <person name="Satoh N."/>
            <person name="Nishiyama T."/>
            <person name="Hasebe M."/>
            <person name="Maruyama T."/>
            <person name="Minagawa J."/>
            <person name="Obokata J."/>
            <person name="Shigenobu S."/>
        </authorList>
    </citation>
    <scope>NUCLEOTIDE SEQUENCE [LARGE SCALE GENOMIC DNA]</scope>
</reference>
<comment type="caution">
    <text evidence="1">The sequence shown here is derived from an EMBL/GenBank/DDBJ whole genome shotgun (WGS) entry which is preliminary data.</text>
</comment>
<dbReference type="Proteomes" id="UP000735302">
    <property type="component" value="Unassembled WGS sequence"/>
</dbReference>
<accession>A0AAV4BW11</accession>
<gene>
    <name evidence="1" type="ORF">PoB_004990800</name>
</gene>
<name>A0AAV4BW11_9GAST</name>
<organism evidence="1 2">
    <name type="scientific">Plakobranchus ocellatus</name>
    <dbReference type="NCBI Taxonomy" id="259542"/>
    <lineage>
        <taxon>Eukaryota</taxon>
        <taxon>Metazoa</taxon>
        <taxon>Spiralia</taxon>
        <taxon>Lophotrochozoa</taxon>
        <taxon>Mollusca</taxon>
        <taxon>Gastropoda</taxon>
        <taxon>Heterobranchia</taxon>
        <taxon>Euthyneura</taxon>
        <taxon>Panpulmonata</taxon>
        <taxon>Sacoglossa</taxon>
        <taxon>Placobranchoidea</taxon>
        <taxon>Plakobranchidae</taxon>
        <taxon>Plakobranchus</taxon>
    </lineage>
</organism>
<sequence length="157" mass="17344">MLGRSMVTFQGQTLMSNNRLSGEAETRALQPTKPLVSLTSIACSYPLASALRSTAAETRIFLSGVRVPTLTVCHGLHLRQKRQSQTEMILTLTGCNAHKLKIVSVILHHLCKNEWFCHARVEAAPLPAQKRVEAAPLPAQMTIQRLHAVLMLPQLLM</sequence>